<reference evidence="1 2" key="1">
    <citation type="submission" date="2015-04" db="EMBL/GenBank/DDBJ databases">
        <authorList>
            <person name="Syromyatnikov M.Y."/>
            <person name="Popov V.N."/>
        </authorList>
    </citation>
    <scope>NUCLEOTIDE SEQUENCE [LARGE SCALE GENOMIC DNA]</scope>
</reference>
<name>A0A1J1I9V1_9DIPT</name>
<evidence type="ECO:0000313" key="1">
    <source>
        <dbReference type="EMBL" id="CRK97053.1"/>
    </source>
</evidence>
<evidence type="ECO:0000313" key="2">
    <source>
        <dbReference type="Proteomes" id="UP000183832"/>
    </source>
</evidence>
<gene>
    <name evidence="1" type="ORF">CLUMA_CG010479</name>
</gene>
<sequence>MFCLLGFENFGFLFRFYEMGPGHMLVLRKTFQPFTEFQMFQEGIRGFLCLIPNLLFTFGHEIYEC</sequence>
<protein>
    <submittedName>
        <fullName evidence="1">CLUMA_CG010479, isoform A</fullName>
    </submittedName>
</protein>
<keyword evidence="2" id="KW-1185">Reference proteome</keyword>
<dbReference type="AlphaFoldDB" id="A0A1J1I9V1"/>
<organism evidence="1 2">
    <name type="scientific">Clunio marinus</name>
    <dbReference type="NCBI Taxonomy" id="568069"/>
    <lineage>
        <taxon>Eukaryota</taxon>
        <taxon>Metazoa</taxon>
        <taxon>Ecdysozoa</taxon>
        <taxon>Arthropoda</taxon>
        <taxon>Hexapoda</taxon>
        <taxon>Insecta</taxon>
        <taxon>Pterygota</taxon>
        <taxon>Neoptera</taxon>
        <taxon>Endopterygota</taxon>
        <taxon>Diptera</taxon>
        <taxon>Nematocera</taxon>
        <taxon>Chironomoidea</taxon>
        <taxon>Chironomidae</taxon>
        <taxon>Clunio</taxon>
    </lineage>
</organism>
<dbReference type="EMBL" id="CVRI01000046">
    <property type="protein sequence ID" value="CRK97053.1"/>
    <property type="molecule type" value="Genomic_DNA"/>
</dbReference>
<accession>A0A1J1I9V1</accession>
<dbReference type="Proteomes" id="UP000183832">
    <property type="component" value="Unassembled WGS sequence"/>
</dbReference>
<proteinExistence type="predicted"/>